<keyword evidence="7" id="KW-0547">Nucleotide-binding</keyword>
<feature type="compositionally biased region" description="Low complexity" evidence="12">
    <location>
        <begin position="399"/>
        <end position="410"/>
    </location>
</feature>
<sequence>MYLALYRKWRPKSFEDVLSQPHITTTLINEIKTGHIAHAYLFTGSRGTGKTTCSKILAKAVNCLHPVDGEPCHECECCRGIEDGSILDVVEIDAASNNGVDNIRELRDEANFTPVSCKYRVYIIDEAHMLSTGAFNALLKIMEEPPPHVIFILATTEVHKVPATILSRCQRFDFRRIKAEDIVAQLMKITESEEFSLTQEAAELIARLADGGMRDALSLLDQCVAFSSDITVEVVSSAAGIADREYLFEFHQAVMGRDPAKALALIDELYAKSKDLERLCEELINFYRNLMIIQTTARYKEIVLAVPEELARLEQLAGQLKLSQVIHCLTVLQDSIERFNKVGNKRLEFEICMIKLCSPNLDQSMDSILRRIDRLEAQLRSGVAIPAQQIPSAPPQTPPQQTEEPQPMQQDSAPPPAEEAPEPPSLGNSEREQRPVPLAAWGEILEDLADQSKSLYGILCNSQAFEMGEKLFIRSPNTAFAGMVQGKTALLSRIISDHTGKQYRLLMKGAKQQAAHSAVDEVLERAKQSGIDVIEE</sequence>
<dbReference type="GO" id="GO:0003887">
    <property type="term" value="F:DNA-directed DNA polymerase activity"/>
    <property type="evidence" value="ECO:0007669"/>
    <property type="project" value="UniProtKB-KW"/>
</dbReference>
<dbReference type="SUPFAM" id="SSF48019">
    <property type="entry name" value="post-AAA+ oligomerization domain-like"/>
    <property type="match status" value="1"/>
</dbReference>
<protein>
    <recommendedName>
        <fullName evidence="2">DNA-directed DNA polymerase</fullName>
        <ecNumber evidence="2">2.7.7.7</ecNumber>
    </recommendedName>
</protein>
<dbReference type="InterPro" id="IPR027417">
    <property type="entry name" value="P-loop_NTPase"/>
</dbReference>
<keyword evidence="8" id="KW-0862">Zinc</keyword>
<dbReference type="InterPro" id="IPR045085">
    <property type="entry name" value="HLD_clamp_pol_III_gamma_tau"/>
</dbReference>
<comment type="catalytic activity">
    <reaction evidence="11">
        <text>DNA(n) + a 2'-deoxyribonucleoside 5'-triphosphate = DNA(n+1) + diphosphate</text>
        <dbReference type="Rhea" id="RHEA:22508"/>
        <dbReference type="Rhea" id="RHEA-COMP:17339"/>
        <dbReference type="Rhea" id="RHEA-COMP:17340"/>
        <dbReference type="ChEBI" id="CHEBI:33019"/>
        <dbReference type="ChEBI" id="CHEBI:61560"/>
        <dbReference type="ChEBI" id="CHEBI:173112"/>
        <dbReference type="EC" id="2.7.7.7"/>
    </reaction>
</comment>
<feature type="region of interest" description="Disordered" evidence="12">
    <location>
        <begin position="386"/>
        <end position="433"/>
    </location>
</feature>
<dbReference type="Gene3D" id="1.20.272.10">
    <property type="match status" value="1"/>
</dbReference>
<evidence type="ECO:0000256" key="3">
    <source>
        <dbReference type="ARBA" id="ARBA00022679"/>
    </source>
</evidence>
<dbReference type="InterPro" id="IPR012763">
    <property type="entry name" value="DNA_pol_III_sug/sutau_N"/>
</dbReference>
<organism evidence="14 15">
    <name type="scientific">[Clostridium] methylpentosum DSM 5476</name>
    <dbReference type="NCBI Taxonomy" id="537013"/>
    <lineage>
        <taxon>Bacteria</taxon>
        <taxon>Bacillati</taxon>
        <taxon>Bacillota</taxon>
        <taxon>Clostridia</taxon>
        <taxon>Eubacteriales</taxon>
        <taxon>Oscillospiraceae</taxon>
        <taxon>Oscillospiraceae incertae sedis</taxon>
    </lineage>
</organism>
<keyword evidence="5" id="KW-0235">DNA replication</keyword>
<evidence type="ECO:0000256" key="5">
    <source>
        <dbReference type="ARBA" id="ARBA00022705"/>
    </source>
</evidence>
<dbReference type="CDD" id="cd00009">
    <property type="entry name" value="AAA"/>
    <property type="match status" value="1"/>
</dbReference>
<dbReference type="GO" id="GO:0009360">
    <property type="term" value="C:DNA polymerase III complex"/>
    <property type="evidence" value="ECO:0007669"/>
    <property type="project" value="InterPro"/>
</dbReference>
<dbReference type="SMART" id="SM00382">
    <property type="entry name" value="AAA"/>
    <property type="match status" value="1"/>
</dbReference>
<dbReference type="GO" id="GO:0003677">
    <property type="term" value="F:DNA binding"/>
    <property type="evidence" value="ECO:0007669"/>
    <property type="project" value="InterPro"/>
</dbReference>
<proteinExistence type="inferred from homology"/>
<dbReference type="GO" id="GO:0006261">
    <property type="term" value="P:DNA-templated DNA replication"/>
    <property type="evidence" value="ECO:0007669"/>
    <property type="project" value="TreeGrafter"/>
</dbReference>
<evidence type="ECO:0000313" key="15">
    <source>
        <dbReference type="Proteomes" id="UP000003340"/>
    </source>
</evidence>
<keyword evidence="4 14" id="KW-0548">Nucleotidyltransferase</keyword>
<dbReference type="InterPro" id="IPR003593">
    <property type="entry name" value="AAA+_ATPase"/>
</dbReference>
<dbReference type="FunFam" id="1.10.8.60:FF:000013">
    <property type="entry name" value="DNA polymerase III subunit gamma/tau"/>
    <property type="match status" value="1"/>
</dbReference>
<keyword evidence="10" id="KW-0239">DNA-directed DNA polymerase</keyword>
<dbReference type="PANTHER" id="PTHR11669:SF0">
    <property type="entry name" value="PROTEIN STICHEL-LIKE 2"/>
    <property type="match status" value="1"/>
</dbReference>
<dbReference type="SUPFAM" id="SSF52540">
    <property type="entry name" value="P-loop containing nucleoside triphosphate hydrolases"/>
    <property type="match status" value="1"/>
</dbReference>
<evidence type="ECO:0000256" key="7">
    <source>
        <dbReference type="ARBA" id="ARBA00022741"/>
    </source>
</evidence>
<dbReference type="Gene3D" id="1.10.8.60">
    <property type="match status" value="1"/>
</dbReference>
<evidence type="ECO:0000313" key="14">
    <source>
        <dbReference type="EMBL" id="EEG29818.1"/>
    </source>
</evidence>
<dbReference type="HOGENOM" id="CLU_006229_0_5_9"/>
<dbReference type="EMBL" id="ACEC01000088">
    <property type="protein sequence ID" value="EEG29818.1"/>
    <property type="molecule type" value="Genomic_DNA"/>
</dbReference>
<dbReference type="GO" id="GO:0046872">
    <property type="term" value="F:metal ion binding"/>
    <property type="evidence" value="ECO:0007669"/>
    <property type="project" value="UniProtKB-KW"/>
</dbReference>
<dbReference type="FunFam" id="3.40.50.300:FF:000014">
    <property type="entry name" value="DNA polymerase III subunit gamma/tau"/>
    <property type="match status" value="1"/>
</dbReference>
<dbReference type="EC" id="2.7.7.7" evidence="2"/>
<evidence type="ECO:0000256" key="10">
    <source>
        <dbReference type="ARBA" id="ARBA00022932"/>
    </source>
</evidence>
<keyword evidence="6" id="KW-0479">Metal-binding</keyword>
<comment type="caution">
    <text evidence="14">The sequence shown here is derived from an EMBL/GenBank/DDBJ whole genome shotgun (WGS) entry which is preliminary data.</text>
</comment>
<dbReference type="eggNOG" id="COG2812">
    <property type="taxonomic scope" value="Bacteria"/>
</dbReference>
<dbReference type="Pfam" id="PF13177">
    <property type="entry name" value="DNA_pol3_delta2"/>
    <property type="match status" value="1"/>
</dbReference>
<keyword evidence="3 14" id="KW-0808">Transferase</keyword>
<dbReference type="PANTHER" id="PTHR11669">
    <property type="entry name" value="REPLICATION FACTOR C / DNA POLYMERASE III GAMMA-TAU SUBUNIT"/>
    <property type="match status" value="1"/>
</dbReference>
<accession>C0EFC3</accession>
<dbReference type="CDD" id="cd18137">
    <property type="entry name" value="HLD_clamp_pol_III_gamma_tau"/>
    <property type="match status" value="1"/>
</dbReference>
<dbReference type="AlphaFoldDB" id="C0EFC3"/>
<dbReference type="Gene3D" id="3.40.50.300">
    <property type="entry name" value="P-loop containing nucleotide triphosphate hydrolases"/>
    <property type="match status" value="1"/>
</dbReference>
<evidence type="ECO:0000256" key="12">
    <source>
        <dbReference type="SAM" id="MobiDB-lite"/>
    </source>
</evidence>
<reference evidence="14 15" key="2">
    <citation type="submission" date="2009-02" db="EMBL/GenBank/DDBJ databases">
        <title>Draft genome sequence of Clostridium methylpentosum (DSM 5476).</title>
        <authorList>
            <person name="Sudarsanam P."/>
            <person name="Ley R."/>
            <person name="Guruge J."/>
            <person name="Turnbaugh P.J."/>
            <person name="Mahowald M."/>
            <person name="Liep D."/>
            <person name="Gordon J."/>
        </authorList>
    </citation>
    <scope>NUCLEOTIDE SEQUENCE [LARGE SCALE GENOMIC DNA]</scope>
    <source>
        <strain evidence="14 15">DSM 5476</strain>
    </source>
</reference>
<evidence type="ECO:0000256" key="4">
    <source>
        <dbReference type="ARBA" id="ARBA00022695"/>
    </source>
</evidence>
<feature type="domain" description="AAA+ ATPase" evidence="13">
    <location>
        <begin position="36"/>
        <end position="178"/>
    </location>
</feature>
<evidence type="ECO:0000256" key="1">
    <source>
        <dbReference type="ARBA" id="ARBA00006360"/>
    </source>
</evidence>
<keyword evidence="15" id="KW-1185">Reference proteome</keyword>
<dbReference type="Proteomes" id="UP000003340">
    <property type="component" value="Unassembled WGS sequence"/>
</dbReference>
<evidence type="ECO:0000256" key="8">
    <source>
        <dbReference type="ARBA" id="ARBA00022833"/>
    </source>
</evidence>
<dbReference type="InterPro" id="IPR022754">
    <property type="entry name" value="DNA_pol_III_gamma-3"/>
</dbReference>
<evidence type="ECO:0000256" key="9">
    <source>
        <dbReference type="ARBA" id="ARBA00022840"/>
    </source>
</evidence>
<evidence type="ECO:0000256" key="6">
    <source>
        <dbReference type="ARBA" id="ARBA00022723"/>
    </source>
</evidence>
<comment type="similarity">
    <text evidence="1">Belongs to the DnaX/STICHEL family.</text>
</comment>
<dbReference type="STRING" id="537013.CLOSTMETH_02565"/>
<dbReference type="Pfam" id="PF22608">
    <property type="entry name" value="DNAX_ATPase_lid"/>
    <property type="match status" value="1"/>
</dbReference>
<reference evidence="14 15" key="1">
    <citation type="submission" date="2009-01" db="EMBL/GenBank/DDBJ databases">
        <authorList>
            <person name="Fulton L."/>
            <person name="Clifton S."/>
            <person name="Fulton B."/>
            <person name="Xu J."/>
            <person name="Minx P."/>
            <person name="Pepin K.H."/>
            <person name="Johnson M."/>
            <person name="Bhonagiri V."/>
            <person name="Nash W.E."/>
            <person name="Mardis E.R."/>
            <person name="Wilson R.K."/>
        </authorList>
    </citation>
    <scope>NUCLEOTIDE SEQUENCE [LARGE SCALE GENOMIC DNA]</scope>
    <source>
        <strain evidence="14 15">DSM 5476</strain>
    </source>
</reference>
<dbReference type="InterPro" id="IPR008921">
    <property type="entry name" value="DNA_pol3_clamp-load_cplx_C"/>
</dbReference>
<dbReference type="NCBIfam" id="NF004046">
    <property type="entry name" value="PRK05563.1"/>
    <property type="match status" value="1"/>
</dbReference>
<keyword evidence="9" id="KW-0067">ATP-binding</keyword>
<evidence type="ECO:0000256" key="2">
    <source>
        <dbReference type="ARBA" id="ARBA00012417"/>
    </source>
</evidence>
<dbReference type="Pfam" id="PF12169">
    <property type="entry name" value="DNA_pol3_gamma3"/>
    <property type="match status" value="1"/>
</dbReference>
<dbReference type="InterPro" id="IPR050238">
    <property type="entry name" value="DNA_Rep/Repair_Clamp_Loader"/>
</dbReference>
<dbReference type="GO" id="GO:0005524">
    <property type="term" value="F:ATP binding"/>
    <property type="evidence" value="ECO:0007669"/>
    <property type="project" value="UniProtKB-KW"/>
</dbReference>
<dbReference type="NCBIfam" id="TIGR02397">
    <property type="entry name" value="dnaX_nterm"/>
    <property type="match status" value="1"/>
</dbReference>
<evidence type="ECO:0000259" key="13">
    <source>
        <dbReference type="SMART" id="SM00382"/>
    </source>
</evidence>
<feature type="compositionally biased region" description="Pro residues" evidence="12">
    <location>
        <begin position="413"/>
        <end position="424"/>
    </location>
</feature>
<name>C0EFC3_9FIRM</name>
<gene>
    <name evidence="14" type="primary">dnaX</name>
    <name evidence="14" type="ORF">CLOSTMETH_02565</name>
</gene>
<evidence type="ECO:0000256" key="11">
    <source>
        <dbReference type="ARBA" id="ARBA00049244"/>
    </source>
</evidence>